<proteinExistence type="predicted"/>
<dbReference type="EMBL" id="MU807903">
    <property type="protein sequence ID" value="KAJ3831028.1"/>
    <property type="molecule type" value="Genomic_DNA"/>
</dbReference>
<organism evidence="2 3">
    <name type="scientific">Lentinula raphanica</name>
    <dbReference type="NCBI Taxonomy" id="153919"/>
    <lineage>
        <taxon>Eukaryota</taxon>
        <taxon>Fungi</taxon>
        <taxon>Dikarya</taxon>
        <taxon>Basidiomycota</taxon>
        <taxon>Agaricomycotina</taxon>
        <taxon>Agaricomycetes</taxon>
        <taxon>Agaricomycetidae</taxon>
        <taxon>Agaricales</taxon>
        <taxon>Marasmiineae</taxon>
        <taxon>Omphalotaceae</taxon>
        <taxon>Lentinula</taxon>
    </lineage>
</organism>
<feature type="compositionally biased region" description="Polar residues" evidence="1">
    <location>
        <begin position="439"/>
        <end position="455"/>
    </location>
</feature>
<comment type="caution">
    <text evidence="2">The sequence shown here is derived from an EMBL/GenBank/DDBJ whole genome shotgun (WGS) entry which is preliminary data.</text>
</comment>
<keyword evidence="3" id="KW-1185">Reference proteome</keyword>
<dbReference type="AlphaFoldDB" id="A0AA38NV03"/>
<reference evidence="2" key="1">
    <citation type="submission" date="2022-08" db="EMBL/GenBank/DDBJ databases">
        <authorList>
            <consortium name="DOE Joint Genome Institute"/>
            <person name="Min B."/>
            <person name="Riley R."/>
            <person name="Sierra-Patev S."/>
            <person name="Naranjo-Ortiz M."/>
            <person name="Looney B."/>
            <person name="Konkel Z."/>
            <person name="Slot J.C."/>
            <person name="Sakamoto Y."/>
            <person name="Steenwyk J.L."/>
            <person name="Rokas A."/>
            <person name="Carro J."/>
            <person name="Camarero S."/>
            <person name="Ferreira P."/>
            <person name="Molpeceres G."/>
            <person name="Ruiz-Duenas F.J."/>
            <person name="Serrano A."/>
            <person name="Henrissat B."/>
            <person name="Drula E."/>
            <person name="Hughes K.W."/>
            <person name="Mata J.L."/>
            <person name="Ishikawa N.K."/>
            <person name="Vargas-Isla R."/>
            <person name="Ushijima S."/>
            <person name="Smith C.A."/>
            <person name="Ahrendt S."/>
            <person name="Andreopoulos W."/>
            <person name="He G."/>
            <person name="Labutti K."/>
            <person name="Lipzen A."/>
            <person name="Ng V."/>
            <person name="Sandor L."/>
            <person name="Barry K."/>
            <person name="Martinez A.T."/>
            <person name="Xiao Y."/>
            <person name="Gibbons J.G."/>
            <person name="Terashima K."/>
            <person name="Hibbett D.S."/>
            <person name="Grigoriev I.V."/>
        </authorList>
    </citation>
    <scope>NUCLEOTIDE SEQUENCE</scope>
    <source>
        <strain evidence="2">TFB9207</strain>
    </source>
</reference>
<accession>A0AA38NV03</accession>
<gene>
    <name evidence="2" type="ORF">F5878DRAFT_714056</name>
</gene>
<evidence type="ECO:0000313" key="3">
    <source>
        <dbReference type="Proteomes" id="UP001163846"/>
    </source>
</evidence>
<feature type="region of interest" description="Disordered" evidence="1">
    <location>
        <begin position="436"/>
        <end position="455"/>
    </location>
</feature>
<evidence type="ECO:0000313" key="2">
    <source>
        <dbReference type="EMBL" id="KAJ3831028.1"/>
    </source>
</evidence>
<feature type="non-terminal residue" evidence="2">
    <location>
        <position position="455"/>
    </location>
</feature>
<evidence type="ECO:0000256" key="1">
    <source>
        <dbReference type="SAM" id="MobiDB-lite"/>
    </source>
</evidence>
<protein>
    <submittedName>
        <fullName evidence="2">Uncharacterized protein</fullName>
    </submittedName>
</protein>
<sequence length="455" mass="51037">MDNNNRSIASSVHAPVGAPTISVTPTAISAHSGEGQPEFDDILYPTQDELYAAASLFNYGPADPIHPDFSWANDTGALIVTGETAQLIARKGGPELVAPIRPSDEDPAIDRGEESAVTAAEKLIERAMQPGNFEALWEANHLTMRAERTLHLEKVLGISRGNTTLPARLDAHLQMAKEHQFAWSFRPNLVFSGVPRDTSEDNPIPHPHLANPSLDDPAETHALWLLVHGDPVNFPGVLCTQSGHVDLATVRAHLLLRRLLKGIVGEQATYTERQRIVKRNFTSHFLDIATIPYFYGQKLTELGLVTEQHISFKTSTSAFELLDEVVHHLAECGVSADDMGEAYYWGQQAVLDFMQKHNPGTKEYLRYQRLFKRAAARLQFTNTPIVANRTWVISPEWDMKDIIAEKRRRIIQYEYDQQRVRGDDHWRFARNGITRRNRASGSRNPSMNQMVQGIS</sequence>
<dbReference type="Proteomes" id="UP001163846">
    <property type="component" value="Unassembled WGS sequence"/>
</dbReference>
<name>A0AA38NV03_9AGAR</name>